<dbReference type="AlphaFoldDB" id="A0A2S6EY71"/>
<keyword evidence="2" id="KW-0575">Peroxidase</keyword>
<evidence type="ECO:0000259" key="1">
    <source>
        <dbReference type="Pfam" id="PF02627"/>
    </source>
</evidence>
<dbReference type="SUPFAM" id="SSF69118">
    <property type="entry name" value="AhpD-like"/>
    <property type="match status" value="1"/>
</dbReference>
<dbReference type="RefSeq" id="WP_029345413.1">
    <property type="nucleotide sequence ID" value="NZ_JBLRAB010000002.1"/>
</dbReference>
<organism evidence="2 3">
    <name type="scientific">Legionella pneumophila</name>
    <dbReference type="NCBI Taxonomy" id="446"/>
    <lineage>
        <taxon>Bacteria</taxon>
        <taxon>Pseudomonadati</taxon>
        <taxon>Pseudomonadota</taxon>
        <taxon>Gammaproteobacteria</taxon>
        <taxon>Legionellales</taxon>
        <taxon>Legionellaceae</taxon>
        <taxon>Legionella</taxon>
    </lineage>
</organism>
<dbReference type="GO" id="GO:0051920">
    <property type="term" value="F:peroxiredoxin activity"/>
    <property type="evidence" value="ECO:0007669"/>
    <property type="project" value="InterPro"/>
</dbReference>
<feature type="domain" description="Carboxymuconolactone decarboxylase-like" evidence="1">
    <location>
        <begin position="41"/>
        <end position="111"/>
    </location>
</feature>
<name>A0A2S6EY71_LEGPN</name>
<sequence length="184" mass="20049">MQRIKKISIANAQGKAKELLEGTKKAMGTELNLFSTFANSPAALEAYIGIMTSLSKGALNPKLREQIALVSAGYNGCNYCASAHTYLGEKAGINKDELKENLSGKSSDKKTQVALNFATQLIERRGGVSEFDIKTVREAGFSDEEMVEILAHVAMNTFTNYFNEAFKTDIDFPVVDTHKGRTAA</sequence>
<reference evidence="2 3" key="1">
    <citation type="submission" date="2018-02" db="EMBL/GenBank/DDBJ databases">
        <title>Draft genome sequences of four Legionella pneumophila clinical strains isolated in Ontario.</title>
        <authorList>
            <person name="Fortuna A."/>
            <person name="Ramnarine R."/>
            <person name="Li A."/>
            <person name="Frantz C."/>
            <person name="Mallo G."/>
        </authorList>
    </citation>
    <scope>NUCLEOTIDE SEQUENCE [LARGE SCALE GENOMIC DNA]</scope>
    <source>
        <strain evidence="2 3">LG61</strain>
    </source>
</reference>
<dbReference type="Proteomes" id="UP000239239">
    <property type="component" value="Unassembled WGS sequence"/>
</dbReference>
<gene>
    <name evidence="2" type="ORF">C3928_10800</name>
</gene>
<dbReference type="EMBL" id="PQWY01000015">
    <property type="protein sequence ID" value="PPK30111.1"/>
    <property type="molecule type" value="Genomic_DNA"/>
</dbReference>
<dbReference type="Pfam" id="PF02627">
    <property type="entry name" value="CMD"/>
    <property type="match status" value="1"/>
</dbReference>
<protein>
    <submittedName>
        <fullName evidence="2">Peroxidase</fullName>
    </submittedName>
</protein>
<dbReference type="Gene3D" id="1.20.1290.10">
    <property type="entry name" value="AhpD-like"/>
    <property type="match status" value="1"/>
</dbReference>
<dbReference type="InterPro" id="IPR004675">
    <property type="entry name" value="AhpD_core"/>
</dbReference>
<evidence type="ECO:0000313" key="3">
    <source>
        <dbReference type="Proteomes" id="UP000239239"/>
    </source>
</evidence>
<accession>A0A2S6EY71</accession>
<dbReference type="InterPro" id="IPR003779">
    <property type="entry name" value="CMD-like"/>
</dbReference>
<dbReference type="PANTHER" id="PTHR35446:SF3">
    <property type="entry name" value="CMD DOMAIN-CONTAINING PROTEIN"/>
    <property type="match status" value="1"/>
</dbReference>
<dbReference type="OrthoDB" id="9808310at2"/>
<dbReference type="InterPro" id="IPR029032">
    <property type="entry name" value="AhpD-like"/>
</dbReference>
<comment type="caution">
    <text evidence="2">The sequence shown here is derived from an EMBL/GenBank/DDBJ whole genome shotgun (WGS) entry which is preliminary data.</text>
</comment>
<dbReference type="PANTHER" id="PTHR35446">
    <property type="entry name" value="SI:CH211-175M2.5"/>
    <property type="match status" value="1"/>
</dbReference>
<proteinExistence type="predicted"/>
<keyword evidence="2" id="KW-0560">Oxidoreductase</keyword>
<evidence type="ECO:0000313" key="2">
    <source>
        <dbReference type="EMBL" id="PPK30111.1"/>
    </source>
</evidence>
<dbReference type="NCBIfam" id="TIGR00778">
    <property type="entry name" value="ahpD_dom"/>
    <property type="match status" value="1"/>
</dbReference>